<feature type="compositionally biased region" description="Low complexity" evidence="1">
    <location>
        <begin position="78"/>
        <end position="93"/>
    </location>
</feature>
<reference evidence="2" key="1">
    <citation type="submission" date="2023-06" db="EMBL/GenBank/DDBJ databases">
        <title>Genome-scale phylogeny and comparative genomics of the fungal order Sordariales.</title>
        <authorList>
            <consortium name="Lawrence Berkeley National Laboratory"/>
            <person name="Hensen N."/>
            <person name="Bonometti L."/>
            <person name="Westerberg I."/>
            <person name="Brannstrom I.O."/>
            <person name="Guillou S."/>
            <person name="Cros-Aarteil S."/>
            <person name="Calhoun S."/>
            <person name="Haridas S."/>
            <person name="Kuo A."/>
            <person name="Mondo S."/>
            <person name="Pangilinan J."/>
            <person name="Riley R."/>
            <person name="Labutti K."/>
            <person name="Andreopoulos B."/>
            <person name="Lipzen A."/>
            <person name="Chen C."/>
            <person name="Yanf M."/>
            <person name="Daum C."/>
            <person name="Ng V."/>
            <person name="Clum A."/>
            <person name="Steindorff A."/>
            <person name="Ohm R."/>
            <person name="Martin F."/>
            <person name="Silar P."/>
            <person name="Natvig D."/>
            <person name="Lalanne C."/>
            <person name="Gautier V."/>
            <person name="Ament-Velasquez S.L."/>
            <person name="Kruys A."/>
            <person name="Hutchinson M.I."/>
            <person name="Powell A.J."/>
            <person name="Barry K."/>
            <person name="Miller A.N."/>
            <person name="Grigoriev I.V."/>
            <person name="Debuchy R."/>
            <person name="Gladieux P."/>
            <person name="Thoren M.H."/>
            <person name="Johannesson H."/>
        </authorList>
    </citation>
    <scope>NUCLEOTIDE SEQUENCE</scope>
    <source>
        <strain evidence="2">SMH2532-1</strain>
    </source>
</reference>
<gene>
    <name evidence="2" type="ORF">B0T16DRAFT_433431</name>
</gene>
<evidence type="ECO:0000256" key="1">
    <source>
        <dbReference type="SAM" id="MobiDB-lite"/>
    </source>
</evidence>
<organism evidence="2 3">
    <name type="scientific">Cercophora newfieldiana</name>
    <dbReference type="NCBI Taxonomy" id="92897"/>
    <lineage>
        <taxon>Eukaryota</taxon>
        <taxon>Fungi</taxon>
        <taxon>Dikarya</taxon>
        <taxon>Ascomycota</taxon>
        <taxon>Pezizomycotina</taxon>
        <taxon>Sordariomycetes</taxon>
        <taxon>Sordariomycetidae</taxon>
        <taxon>Sordariales</taxon>
        <taxon>Lasiosphaeriaceae</taxon>
        <taxon>Cercophora</taxon>
    </lineage>
</organism>
<protein>
    <submittedName>
        <fullName evidence="2">Uncharacterized protein</fullName>
    </submittedName>
</protein>
<keyword evidence="3" id="KW-1185">Reference proteome</keyword>
<evidence type="ECO:0000313" key="3">
    <source>
        <dbReference type="Proteomes" id="UP001174936"/>
    </source>
</evidence>
<comment type="caution">
    <text evidence="2">The sequence shown here is derived from an EMBL/GenBank/DDBJ whole genome shotgun (WGS) entry which is preliminary data.</text>
</comment>
<evidence type="ECO:0000313" key="2">
    <source>
        <dbReference type="EMBL" id="KAK0656469.1"/>
    </source>
</evidence>
<feature type="region of interest" description="Disordered" evidence="1">
    <location>
        <begin position="265"/>
        <end position="305"/>
    </location>
</feature>
<dbReference type="AlphaFoldDB" id="A0AA39YPV5"/>
<accession>A0AA39YPV5</accession>
<proteinExistence type="predicted"/>
<dbReference type="Proteomes" id="UP001174936">
    <property type="component" value="Unassembled WGS sequence"/>
</dbReference>
<feature type="region of interest" description="Disordered" evidence="1">
    <location>
        <begin position="1"/>
        <end position="93"/>
    </location>
</feature>
<sequence>MDEKQTNPELSQAELPPSREEQISTTTPTRKRQLDSDDDAEPRTKRARTTRPTSEPARLTRKNLATFNKMGKKKTSDPTDGSSTTTKTTSTTTSGFAIQARENGILDPIGSRPPEDLEDIRKRHARSRTYLREPYTRALNQAFTAFPKDVGFNNGLSAPQPDFVEGLEMEEYRPLPVDKHINGAVLYKDNPSLVHTRTQALTYIGKSDPLGHASATTFTTDGTNLNLYAYYAAPAEDDEDTLEYHQYLISLTNLTSSYKDFKKGRKQLRNAQDHAKEGPQNRTKLPPVAKGVHPLDVELTTTARN</sequence>
<dbReference type="EMBL" id="JAULSV010000001">
    <property type="protein sequence ID" value="KAK0656469.1"/>
    <property type="molecule type" value="Genomic_DNA"/>
</dbReference>
<name>A0AA39YPV5_9PEZI</name>